<dbReference type="GO" id="GO:0016301">
    <property type="term" value="F:kinase activity"/>
    <property type="evidence" value="ECO:0007669"/>
    <property type="project" value="UniProtKB-KW"/>
</dbReference>
<protein>
    <submittedName>
        <fullName evidence="3">Nucleoside diphosphate kinase 6 isoform X2</fullName>
    </submittedName>
</protein>
<dbReference type="AlphaFoldDB" id="A0A6J3JFN7"/>
<name>A0A6J3JFN7_SAPAP</name>
<proteinExistence type="predicted"/>
<accession>A0A6J3JFN7</accession>
<dbReference type="Proteomes" id="UP000504640">
    <property type="component" value="Unplaced"/>
</dbReference>
<gene>
    <name evidence="3" type="primary">NME6</name>
</gene>
<dbReference type="GeneID" id="116564678"/>
<feature type="compositionally biased region" description="Low complexity" evidence="1">
    <location>
        <begin position="157"/>
        <end position="174"/>
    </location>
</feature>
<sequence length="252" mass="26884">MLASEKRFSQASSIAQYGFIFYCRPQQEHGPRPAHGSSLRVSHRSATKRGPRGELPGERLKDPARAAGYPAWRLVAEPGVGGPGKPGAGVPLHWGSERPRIWGGLGPGSEMASILRSPQALQLTLALIKPDAVAHPLILEGVFSISGLWSSWPAGQSEPTSSPTRMPSSSGGRSWDPPECSEHAMWPQIPFVGVLASLTPAIPPMALTLWFQPAERLQPSSLTSVNSAGMRRKSPSCAVALCAIAQREVSTM</sequence>
<evidence type="ECO:0000313" key="3">
    <source>
        <dbReference type="RefSeq" id="XP_032153786.1"/>
    </source>
</evidence>
<keyword evidence="2" id="KW-1185">Reference proteome</keyword>
<keyword evidence="3" id="KW-0808">Transferase</keyword>
<evidence type="ECO:0000256" key="1">
    <source>
        <dbReference type="SAM" id="MobiDB-lite"/>
    </source>
</evidence>
<organism evidence="2 3">
    <name type="scientific">Sapajus apella</name>
    <name type="common">Brown-capped capuchin</name>
    <name type="synonym">Cebus apella</name>
    <dbReference type="NCBI Taxonomy" id="9515"/>
    <lineage>
        <taxon>Eukaryota</taxon>
        <taxon>Metazoa</taxon>
        <taxon>Chordata</taxon>
        <taxon>Craniata</taxon>
        <taxon>Vertebrata</taxon>
        <taxon>Euteleostomi</taxon>
        <taxon>Mammalia</taxon>
        <taxon>Eutheria</taxon>
        <taxon>Euarchontoglires</taxon>
        <taxon>Primates</taxon>
        <taxon>Haplorrhini</taxon>
        <taxon>Platyrrhini</taxon>
        <taxon>Cebidae</taxon>
        <taxon>Cebinae</taxon>
        <taxon>Sapajus</taxon>
    </lineage>
</organism>
<evidence type="ECO:0000313" key="2">
    <source>
        <dbReference type="Proteomes" id="UP000504640"/>
    </source>
</evidence>
<dbReference type="CTD" id="10201"/>
<feature type="compositionally biased region" description="Basic residues" evidence="1">
    <location>
        <begin position="41"/>
        <end position="50"/>
    </location>
</feature>
<keyword evidence="3" id="KW-0418">Kinase</keyword>
<feature type="region of interest" description="Disordered" evidence="1">
    <location>
        <begin position="154"/>
        <end position="179"/>
    </location>
</feature>
<reference evidence="3" key="1">
    <citation type="submission" date="2025-08" db="UniProtKB">
        <authorList>
            <consortium name="RefSeq"/>
        </authorList>
    </citation>
    <scope>IDENTIFICATION</scope>
    <source>
        <tissue evidence="3">Blood</tissue>
    </source>
</reference>
<feature type="compositionally biased region" description="Basic and acidic residues" evidence="1">
    <location>
        <begin position="51"/>
        <end position="61"/>
    </location>
</feature>
<feature type="region of interest" description="Disordered" evidence="1">
    <location>
        <begin position="28"/>
        <end position="61"/>
    </location>
</feature>
<dbReference type="RefSeq" id="XP_032153786.1">
    <property type="nucleotide sequence ID" value="XM_032297895.1"/>
</dbReference>